<dbReference type="SUPFAM" id="SSF54189">
    <property type="entry name" value="Ribosomal proteins S24e, L23 and L15e"/>
    <property type="match status" value="1"/>
</dbReference>
<evidence type="ECO:0000256" key="2">
    <source>
        <dbReference type="ARBA" id="ARBA00022980"/>
    </source>
</evidence>
<dbReference type="GO" id="GO:0003735">
    <property type="term" value="F:structural constituent of ribosome"/>
    <property type="evidence" value="ECO:0007669"/>
    <property type="project" value="InterPro"/>
</dbReference>
<dbReference type="Pfam" id="PF00276">
    <property type="entry name" value="Ribosomal_L23"/>
    <property type="match status" value="1"/>
</dbReference>
<dbReference type="GO" id="GO:1990904">
    <property type="term" value="C:ribonucleoprotein complex"/>
    <property type="evidence" value="ECO:0007669"/>
    <property type="project" value="UniProtKB-KW"/>
</dbReference>
<dbReference type="AlphaFoldDB" id="A0A1G2M379"/>
<dbReference type="HAMAP" id="MF_01369_B">
    <property type="entry name" value="Ribosomal_uL23_B"/>
    <property type="match status" value="1"/>
</dbReference>
<sequence length="98" mass="11067">MTATGVADRGRILQNPRVTEKVTFLAEKDNVYTFNVTADATKQTVSELITRLYKVHPTKVHILPVPSKRVFVRGKRGVKRGGRKAYVFLKKGEKIELV</sequence>
<reference evidence="5 6" key="1">
    <citation type="journal article" date="2016" name="Nat. Commun.">
        <title>Thousands of microbial genomes shed light on interconnected biogeochemical processes in an aquifer system.</title>
        <authorList>
            <person name="Anantharaman K."/>
            <person name="Brown C.T."/>
            <person name="Hug L.A."/>
            <person name="Sharon I."/>
            <person name="Castelle C.J."/>
            <person name="Probst A.J."/>
            <person name="Thomas B.C."/>
            <person name="Singh A."/>
            <person name="Wilkins M.J."/>
            <person name="Karaoz U."/>
            <person name="Brodie E.L."/>
            <person name="Williams K.H."/>
            <person name="Hubbard S.S."/>
            <person name="Banfield J.F."/>
        </authorList>
    </citation>
    <scope>NUCLEOTIDE SEQUENCE [LARGE SCALE GENOMIC DNA]</scope>
</reference>
<protein>
    <recommendedName>
        <fullName evidence="4">Large ribosomal subunit protein uL23</fullName>
    </recommendedName>
</protein>
<keyword evidence="4" id="KW-0694">RNA-binding</keyword>
<comment type="subunit">
    <text evidence="4">Part of the 50S ribosomal subunit. Contacts protein L29, and trigger factor when it is bound to the ribosome.</text>
</comment>
<dbReference type="Gene3D" id="3.30.70.330">
    <property type="match status" value="1"/>
</dbReference>
<gene>
    <name evidence="4" type="primary">rplW</name>
    <name evidence="5" type="ORF">A2664_01615</name>
</gene>
<dbReference type="Proteomes" id="UP000178873">
    <property type="component" value="Unassembled WGS sequence"/>
</dbReference>
<dbReference type="InterPro" id="IPR013025">
    <property type="entry name" value="Ribosomal_uL23-like"/>
</dbReference>
<keyword evidence="3 4" id="KW-0687">Ribonucleoprotein</keyword>
<keyword evidence="4" id="KW-0699">rRNA-binding</keyword>
<accession>A0A1G2M379</accession>
<organism evidence="5 6">
    <name type="scientific">Candidatus Taylorbacteria bacterium RIFCSPHIGHO2_01_FULL_46_22b</name>
    <dbReference type="NCBI Taxonomy" id="1802301"/>
    <lineage>
        <taxon>Bacteria</taxon>
        <taxon>Candidatus Tayloriibacteriota</taxon>
    </lineage>
</organism>
<evidence type="ECO:0000313" key="6">
    <source>
        <dbReference type="Proteomes" id="UP000178873"/>
    </source>
</evidence>
<dbReference type="GO" id="GO:0006412">
    <property type="term" value="P:translation"/>
    <property type="evidence" value="ECO:0007669"/>
    <property type="project" value="UniProtKB-UniRule"/>
</dbReference>
<dbReference type="InterPro" id="IPR012677">
    <property type="entry name" value="Nucleotide-bd_a/b_plait_sf"/>
</dbReference>
<dbReference type="GO" id="GO:0019843">
    <property type="term" value="F:rRNA binding"/>
    <property type="evidence" value="ECO:0007669"/>
    <property type="project" value="UniProtKB-UniRule"/>
</dbReference>
<comment type="function">
    <text evidence="4">One of the early assembly proteins it binds 23S rRNA. One of the proteins that surrounds the polypeptide exit tunnel on the outside of the ribosome. Forms the main docking site for trigger factor binding to the ribosome.</text>
</comment>
<keyword evidence="2 4" id="KW-0689">Ribosomal protein</keyword>
<comment type="caution">
    <text evidence="5">The sequence shown here is derived from an EMBL/GenBank/DDBJ whole genome shotgun (WGS) entry which is preliminary data.</text>
</comment>
<dbReference type="InterPro" id="IPR012678">
    <property type="entry name" value="Ribosomal_uL23/eL15/eS24_sf"/>
</dbReference>
<evidence type="ECO:0000313" key="5">
    <source>
        <dbReference type="EMBL" id="OHA18338.1"/>
    </source>
</evidence>
<dbReference type="GO" id="GO:0005840">
    <property type="term" value="C:ribosome"/>
    <property type="evidence" value="ECO:0007669"/>
    <property type="project" value="UniProtKB-KW"/>
</dbReference>
<dbReference type="STRING" id="1802301.A2664_01615"/>
<proteinExistence type="inferred from homology"/>
<evidence type="ECO:0000256" key="1">
    <source>
        <dbReference type="ARBA" id="ARBA00006700"/>
    </source>
</evidence>
<evidence type="ECO:0000256" key="4">
    <source>
        <dbReference type="HAMAP-Rule" id="MF_01369"/>
    </source>
</evidence>
<evidence type="ECO:0000256" key="3">
    <source>
        <dbReference type="ARBA" id="ARBA00023274"/>
    </source>
</evidence>
<comment type="similarity">
    <text evidence="1 4">Belongs to the universal ribosomal protein uL23 family.</text>
</comment>
<name>A0A1G2M379_9BACT</name>
<dbReference type="EMBL" id="MHRF01000007">
    <property type="protein sequence ID" value="OHA18338.1"/>
    <property type="molecule type" value="Genomic_DNA"/>
</dbReference>